<name>X0T9Y8_9ZZZZ</name>
<reference evidence="1" key="1">
    <citation type="journal article" date="2014" name="Front. Microbiol.">
        <title>High frequency of phylogenetically diverse reductive dehalogenase-homologous genes in deep subseafloor sedimentary metagenomes.</title>
        <authorList>
            <person name="Kawai M."/>
            <person name="Futagami T."/>
            <person name="Toyoda A."/>
            <person name="Takaki Y."/>
            <person name="Nishi S."/>
            <person name="Hori S."/>
            <person name="Arai W."/>
            <person name="Tsubouchi T."/>
            <person name="Morono Y."/>
            <person name="Uchiyama I."/>
            <person name="Ito T."/>
            <person name="Fujiyama A."/>
            <person name="Inagaki F."/>
            <person name="Takami H."/>
        </authorList>
    </citation>
    <scope>NUCLEOTIDE SEQUENCE</scope>
    <source>
        <strain evidence="1">Expedition CK06-06</strain>
    </source>
</reference>
<sequence length="107" mass="11803">MGRIRQINGHVIYFPGPAEDTGNLIAATCNEICLARDICGGDYLVLDTKLKPEIGNFVSYKGTSYRLELNEDGQPVLKNGHNTILPPSDDNYDGVVVQINRKLRGEI</sequence>
<proteinExistence type="predicted"/>
<dbReference type="AlphaFoldDB" id="X0T9Y8"/>
<evidence type="ECO:0008006" key="2">
    <source>
        <dbReference type="Google" id="ProtNLM"/>
    </source>
</evidence>
<dbReference type="EMBL" id="BARS01015398">
    <property type="protein sequence ID" value="GAF90009.1"/>
    <property type="molecule type" value="Genomic_DNA"/>
</dbReference>
<protein>
    <recommendedName>
        <fullName evidence="2">Peptidase S24/S26A/S26B/S26C domain-containing protein</fullName>
    </recommendedName>
</protein>
<gene>
    <name evidence="1" type="ORF">S01H1_25484</name>
</gene>
<organism evidence="1">
    <name type="scientific">marine sediment metagenome</name>
    <dbReference type="NCBI Taxonomy" id="412755"/>
    <lineage>
        <taxon>unclassified sequences</taxon>
        <taxon>metagenomes</taxon>
        <taxon>ecological metagenomes</taxon>
    </lineage>
</organism>
<evidence type="ECO:0000313" key="1">
    <source>
        <dbReference type="EMBL" id="GAF90009.1"/>
    </source>
</evidence>
<comment type="caution">
    <text evidence="1">The sequence shown here is derived from an EMBL/GenBank/DDBJ whole genome shotgun (WGS) entry which is preliminary data.</text>
</comment>
<accession>X0T9Y8</accession>